<reference evidence="2 3" key="2">
    <citation type="submission" date="2019-01" db="EMBL/GenBank/DDBJ databases">
        <title>A chromosome length genome reference of the Java medaka (oryzias javanicus).</title>
        <authorList>
            <person name="Herpin A."/>
            <person name="Takehana Y."/>
            <person name="Naruse K."/>
            <person name="Ansai S."/>
            <person name="Kawaguchi M."/>
        </authorList>
    </citation>
    <scope>NUCLEOTIDE SEQUENCE [LARGE SCALE GENOMIC DNA]</scope>
    <source>
        <strain evidence="2">RS831</strain>
        <tissue evidence="2">Whole body</tissue>
    </source>
</reference>
<dbReference type="EMBL" id="CM012442">
    <property type="protein sequence ID" value="RVE72359.1"/>
    <property type="molecule type" value="Genomic_DNA"/>
</dbReference>
<protein>
    <submittedName>
        <fullName evidence="2">Uncharacterized protein</fullName>
    </submittedName>
</protein>
<gene>
    <name evidence="2" type="ORF">OJAV_G00060840</name>
</gene>
<dbReference type="AlphaFoldDB" id="A0A437DBN5"/>
<evidence type="ECO:0000313" key="3">
    <source>
        <dbReference type="Proteomes" id="UP000283210"/>
    </source>
</evidence>
<dbReference type="Proteomes" id="UP000283210">
    <property type="component" value="Chromosome 6"/>
</dbReference>
<sequence length="88" mass="8857">MNKGAAAAPLQAAIHGSGNGVQSSTTNHHTPENGGLPPGEQQLPSPESLSYTGRHSGKTPATPFGAPASLARINGAEVPFTDAILMTL</sequence>
<feature type="compositionally biased region" description="Polar residues" evidence="1">
    <location>
        <begin position="42"/>
        <end position="53"/>
    </location>
</feature>
<keyword evidence="3" id="KW-1185">Reference proteome</keyword>
<proteinExistence type="predicted"/>
<evidence type="ECO:0000256" key="1">
    <source>
        <dbReference type="SAM" id="MobiDB-lite"/>
    </source>
</evidence>
<evidence type="ECO:0000313" key="2">
    <source>
        <dbReference type="EMBL" id="RVE72359.1"/>
    </source>
</evidence>
<accession>A0A437DBN5</accession>
<organism evidence="2 3">
    <name type="scientific">Oryzias javanicus</name>
    <name type="common">Javanese ricefish</name>
    <name type="synonym">Aplocheilus javanicus</name>
    <dbReference type="NCBI Taxonomy" id="123683"/>
    <lineage>
        <taxon>Eukaryota</taxon>
        <taxon>Metazoa</taxon>
        <taxon>Chordata</taxon>
        <taxon>Craniata</taxon>
        <taxon>Vertebrata</taxon>
        <taxon>Euteleostomi</taxon>
        <taxon>Actinopterygii</taxon>
        <taxon>Neopterygii</taxon>
        <taxon>Teleostei</taxon>
        <taxon>Neoteleostei</taxon>
        <taxon>Acanthomorphata</taxon>
        <taxon>Ovalentaria</taxon>
        <taxon>Atherinomorphae</taxon>
        <taxon>Beloniformes</taxon>
        <taxon>Adrianichthyidae</taxon>
        <taxon>Oryziinae</taxon>
        <taxon>Oryzias</taxon>
    </lineage>
</organism>
<reference evidence="2 3" key="1">
    <citation type="submission" date="2018-11" db="EMBL/GenBank/DDBJ databases">
        <authorList>
            <person name="Lopez-Roques C."/>
            <person name="Donnadieu C."/>
            <person name="Bouchez O."/>
            <person name="Klopp C."/>
            <person name="Cabau C."/>
            <person name="Zahm M."/>
        </authorList>
    </citation>
    <scope>NUCLEOTIDE SEQUENCE [LARGE SCALE GENOMIC DNA]</scope>
    <source>
        <strain evidence="2">RS831</strain>
        <tissue evidence="2">Whole body</tissue>
    </source>
</reference>
<name>A0A437DBN5_ORYJA</name>
<feature type="region of interest" description="Disordered" evidence="1">
    <location>
        <begin position="1"/>
        <end position="67"/>
    </location>
</feature>